<evidence type="ECO:0000313" key="2">
    <source>
        <dbReference type="EMBL" id="MDG3013924.1"/>
    </source>
</evidence>
<dbReference type="InterPro" id="IPR012347">
    <property type="entry name" value="Ferritin-like"/>
</dbReference>
<dbReference type="InterPro" id="IPR009078">
    <property type="entry name" value="Ferritin-like_SF"/>
</dbReference>
<accession>A0A9X4RCU9</accession>
<name>A0A9X4RCU9_9ACTN</name>
<protein>
    <submittedName>
        <fullName evidence="2">Ferritin-like domain-containing protein</fullName>
    </submittedName>
</protein>
<proteinExistence type="predicted"/>
<sequence length="157" mass="16302">MTTPVSPSATPASLSTSDQQALTGALQSVYAAVYAYGLIAAYANPTRATQVATLVAAHRAVRDEAVDLLASADAPIPREAAGYTVPFPVTDPKSAARLAVRVEDDCAVAWRAALERADAEAVRDIAVQALADCAVRAGNWNVALNVQPPTTAFPGQR</sequence>
<dbReference type="Gene3D" id="1.20.1260.10">
    <property type="match status" value="1"/>
</dbReference>
<dbReference type="CDD" id="cd00657">
    <property type="entry name" value="Ferritin_like"/>
    <property type="match status" value="1"/>
</dbReference>
<keyword evidence="3" id="KW-1185">Reference proteome</keyword>
<organism evidence="2 3">
    <name type="scientific">Speluncibacter jeojiensis</name>
    <dbReference type="NCBI Taxonomy" id="2710754"/>
    <lineage>
        <taxon>Bacteria</taxon>
        <taxon>Bacillati</taxon>
        <taxon>Actinomycetota</taxon>
        <taxon>Actinomycetes</taxon>
        <taxon>Mycobacteriales</taxon>
        <taxon>Speluncibacteraceae</taxon>
        <taxon>Speluncibacter</taxon>
    </lineage>
</organism>
<feature type="domain" description="DUF4439" evidence="1">
    <location>
        <begin position="21"/>
        <end position="156"/>
    </location>
</feature>
<dbReference type="InterPro" id="IPR029447">
    <property type="entry name" value="DUF4439"/>
</dbReference>
<dbReference type="Proteomes" id="UP001152755">
    <property type="component" value="Unassembled WGS sequence"/>
</dbReference>
<gene>
    <name evidence="2" type="ORF">NVS88_05060</name>
</gene>
<evidence type="ECO:0000313" key="3">
    <source>
        <dbReference type="Proteomes" id="UP001152755"/>
    </source>
</evidence>
<dbReference type="RefSeq" id="WP_332519347.1">
    <property type="nucleotide sequence ID" value="NZ_JANRHA010000002.1"/>
</dbReference>
<reference evidence="2" key="1">
    <citation type="submission" date="2022-08" db="EMBL/GenBank/DDBJ databases">
        <title>Genome analysis of Corynebacteriales strain.</title>
        <authorList>
            <person name="Lee S.D."/>
        </authorList>
    </citation>
    <scope>NUCLEOTIDE SEQUENCE</scope>
    <source>
        <strain evidence="2">D3-21</strain>
    </source>
</reference>
<dbReference type="SUPFAM" id="SSF47240">
    <property type="entry name" value="Ferritin-like"/>
    <property type="match status" value="1"/>
</dbReference>
<comment type="caution">
    <text evidence="2">The sequence shown here is derived from an EMBL/GenBank/DDBJ whole genome shotgun (WGS) entry which is preliminary data.</text>
</comment>
<dbReference type="Pfam" id="PF14530">
    <property type="entry name" value="DUF4439"/>
    <property type="match status" value="1"/>
</dbReference>
<dbReference type="EMBL" id="JANRHA010000002">
    <property type="protein sequence ID" value="MDG3013924.1"/>
    <property type="molecule type" value="Genomic_DNA"/>
</dbReference>
<evidence type="ECO:0000259" key="1">
    <source>
        <dbReference type="Pfam" id="PF14530"/>
    </source>
</evidence>
<dbReference type="AlphaFoldDB" id="A0A9X4RCU9"/>